<feature type="region of interest" description="Disordered" evidence="12">
    <location>
        <begin position="356"/>
        <end position="459"/>
    </location>
</feature>
<gene>
    <name evidence="14" type="primary">DAZAP1</name>
</gene>
<evidence type="ECO:0000256" key="11">
    <source>
        <dbReference type="PROSITE-ProRule" id="PRU00176"/>
    </source>
</evidence>
<proteinExistence type="predicted"/>
<protein>
    <recommendedName>
        <fullName evidence="3">Cold-inducible RNA-binding protein</fullName>
    </recommendedName>
    <alternativeName>
        <fullName evidence="9">Glycine-rich RNA-binding protein CIRP</fullName>
    </alternativeName>
</protein>
<feature type="compositionally biased region" description="Gly residues" evidence="12">
    <location>
        <begin position="380"/>
        <end position="393"/>
    </location>
</feature>
<dbReference type="Proteomes" id="UP000008225">
    <property type="component" value="Chromosome 22"/>
</dbReference>
<keyword evidence="15" id="KW-1185">Reference proteome</keyword>
<feature type="compositionally biased region" description="Gly residues" evidence="12">
    <location>
        <begin position="401"/>
        <end position="412"/>
    </location>
</feature>
<dbReference type="GO" id="GO:0005654">
    <property type="term" value="C:nucleoplasm"/>
    <property type="evidence" value="ECO:0007669"/>
    <property type="project" value="UniProtKB-SubCell"/>
</dbReference>
<keyword evidence="7" id="KW-0539">Nucleus</keyword>
<dbReference type="InterPro" id="IPR035979">
    <property type="entry name" value="RBD_domain_sf"/>
</dbReference>
<evidence type="ECO:0000256" key="1">
    <source>
        <dbReference type="ARBA" id="ARBA00004496"/>
    </source>
</evidence>
<dbReference type="InterPro" id="IPR050441">
    <property type="entry name" value="RBM"/>
</dbReference>
<reference evidence="14" key="3">
    <citation type="submission" date="2025-09" db="UniProtKB">
        <authorList>
            <consortium name="Ensembl"/>
        </authorList>
    </citation>
    <scope>IDENTIFICATION</scope>
</reference>
<dbReference type="InterPro" id="IPR000504">
    <property type="entry name" value="RRM_dom"/>
</dbReference>
<keyword evidence="5 11" id="KW-0694">RNA-binding</keyword>
<feature type="compositionally biased region" description="Polar residues" evidence="12">
    <location>
        <begin position="14"/>
        <end position="23"/>
    </location>
</feature>
<comment type="function">
    <text evidence="10">Cold-inducible mRNA binding protein that plays a protective role in the genotoxic stress response by stabilizing transcripts of genes involved in cell survival. Acts as a translational activator. Seems to play an essential role in cold-induced suppression of cell proliferation. Binds specifically to the 3'-untranslated regions (3'-UTRs) of stress-responsive transcripts RPA2 and TXN. Acts as a translational repressor. Promotes assembly of stress granules (SGs), when overexpressed.</text>
</comment>
<dbReference type="PROSITE" id="PS50102">
    <property type="entry name" value="RRM"/>
    <property type="match status" value="1"/>
</dbReference>
<reference evidence="14 15" key="1">
    <citation type="submission" date="2009-03" db="EMBL/GenBank/DDBJ databases">
        <authorList>
            <person name="Warren W."/>
            <person name="Ye L."/>
            <person name="Minx P."/>
            <person name="Worley K."/>
            <person name="Gibbs R."/>
            <person name="Wilson R.K."/>
        </authorList>
    </citation>
    <scope>NUCLEOTIDE SEQUENCE [LARGE SCALE GENOMIC DNA]</scope>
</reference>
<comment type="subunit">
    <text evidence="8">Interacts with EIF4G1. Associates with ribosomes.</text>
</comment>
<dbReference type="Ensembl" id="ENSCJAT00000121009.1">
    <property type="protein sequence ID" value="ENSCJAP00000084117.1"/>
    <property type="gene ID" value="ENSCJAG00000005609.5"/>
</dbReference>
<evidence type="ECO:0000256" key="6">
    <source>
        <dbReference type="ARBA" id="ARBA00023016"/>
    </source>
</evidence>
<dbReference type="GeneTree" id="ENSGT00940000153524"/>
<dbReference type="AlphaFoldDB" id="A0A8I3WFG6"/>
<name>A0A8I3WFG6_CALJA</name>
<dbReference type="SMART" id="SM00360">
    <property type="entry name" value="RRM"/>
    <property type="match status" value="1"/>
</dbReference>
<sequence>MSHSTRHGHICSVGPSTSDSRTPSPVPCCTHIHIRISARFGVQAPTSCAHTAPHRRVPVSLHTRGCRGLRAHISKTPCAPLSAPRTETGRPGVPAAPTTPCALGEPHIRVHTSLCLRLFTHESSAHGHTPGNPHARSLGLCSPYPGSGPRGLGPAGPAAASARTVPFPRPRGAAARCTIPAPAWQGGGGNYCGPGVPPHAPFIPGHARPRPRCSLPPPARSLVGVGGGPTVRRAGPRGEGGAAGAVARRPRPRLHGDATPGRGPGGVSGCRRRAPPPGPQARKGAAAMASDEGKLFVGGLSFDTNEQSLEQVFSKYGQISEVVVVKDRETQRSRGFGFVTFENIDDAKDAMMAMNGKSVDGRQIRVDQAGKSPDSRSRGYRGGSTGGRGFFRGGRGRGRGFSRGGGDRGYGGNRFESRSGGYGGSRDYYSSRSQSSGYGDRSSGGSYRDSYDSYGKSHSEGATLPWPAVGARFTLAPSPSNLGWTFRPCHCACP</sequence>
<evidence type="ECO:0000256" key="9">
    <source>
        <dbReference type="ARBA" id="ARBA00030301"/>
    </source>
</evidence>
<keyword evidence="4" id="KW-0963">Cytoplasm</keyword>
<dbReference type="GO" id="GO:0003723">
    <property type="term" value="F:RNA binding"/>
    <property type="evidence" value="ECO:0007669"/>
    <property type="project" value="UniProtKB-UniRule"/>
</dbReference>
<evidence type="ECO:0000256" key="4">
    <source>
        <dbReference type="ARBA" id="ARBA00022490"/>
    </source>
</evidence>
<evidence type="ECO:0000256" key="5">
    <source>
        <dbReference type="ARBA" id="ARBA00022884"/>
    </source>
</evidence>
<feature type="compositionally biased region" description="Low complexity" evidence="12">
    <location>
        <begin position="425"/>
        <end position="448"/>
    </location>
</feature>
<evidence type="ECO:0000256" key="7">
    <source>
        <dbReference type="ARBA" id="ARBA00023242"/>
    </source>
</evidence>
<evidence type="ECO:0000256" key="10">
    <source>
        <dbReference type="ARBA" id="ARBA00059267"/>
    </source>
</evidence>
<feature type="region of interest" description="Disordered" evidence="12">
    <location>
        <begin position="1"/>
        <end position="24"/>
    </location>
</feature>
<evidence type="ECO:0000313" key="14">
    <source>
        <dbReference type="Ensembl" id="ENSCJAP00000084117.1"/>
    </source>
</evidence>
<dbReference type="SMART" id="SM00361">
    <property type="entry name" value="RRM_1"/>
    <property type="match status" value="1"/>
</dbReference>
<evidence type="ECO:0000259" key="13">
    <source>
        <dbReference type="PROSITE" id="PS50102"/>
    </source>
</evidence>
<dbReference type="InterPro" id="IPR012677">
    <property type="entry name" value="Nucleotide-bd_a/b_plait_sf"/>
</dbReference>
<dbReference type="InterPro" id="IPR034278">
    <property type="entry name" value="RBM3/CIRBP_RRM"/>
</dbReference>
<keyword evidence="6" id="KW-0346">Stress response</keyword>
<dbReference type="GO" id="GO:0009409">
    <property type="term" value="P:response to cold"/>
    <property type="evidence" value="ECO:0007669"/>
    <property type="project" value="UniProtKB-ARBA"/>
</dbReference>
<feature type="region of interest" description="Disordered" evidence="12">
    <location>
        <begin position="217"/>
        <end position="284"/>
    </location>
</feature>
<dbReference type="InterPro" id="IPR003954">
    <property type="entry name" value="RRM_euk-type"/>
</dbReference>
<dbReference type="GO" id="GO:0005737">
    <property type="term" value="C:cytoplasm"/>
    <property type="evidence" value="ECO:0007669"/>
    <property type="project" value="UniProtKB-SubCell"/>
</dbReference>
<dbReference type="PANTHER" id="PTHR48034">
    <property type="entry name" value="TRANSFORMER-2 SEX-DETERMINING PROTEIN-RELATED"/>
    <property type="match status" value="1"/>
</dbReference>
<organism evidence="14 15">
    <name type="scientific">Callithrix jacchus</name>
    <name type="common">White-tufted-ear marmoset</name>
    <name type="synonym">Simia Jacchus</name>
    <dbReference type="NCBI Taxonomy" id="9483"/>
    <lineage>
        <taxon>Eukaryota</taxon>
        <taxon>Metazoa</taxon>
        <taxon>Chordata</taxon>
        <taxon>Craniata</taxon>
        <taxon>Vertebrata</taxon>
        <taxon>Euteleostomi</taxon>
        <taxon>Mammalia</taxon>
        <taxon>Eutheria</taxon>
        <taxon>Euarchontoglires</taxon>
        <taxon>Primates</taxon>
        <taxon>Haplorrhini</taxon>
        <taxon>Platyrrhini</taxon>
        <taxon>Cebidae</taxon>
        <taxon>Callitrichinae</taxon>
        <taxon>Callithrix</taxon>
        <taxon>Callithrix</taxon>
    </lineage>
</organism>
<evidence type="ECO:0000256" key="12">
    <source>
        <dbReference type="SAM" id="MobiDB-lite"/>
    </source>
</evidence>
<dbReference type="FunFam" id="3.30.70.330:FF:000174">
    <property type="entry name" value="cold-inducible RNA-binding protein isoform X2"/>
    <property type="match status" value="1"/>
</dbReference>
<dbReference type="Gene3D" id="3.30.70.330">
    <property type="match status" value="1"/>
</dbReference>
<dbReference type="CDD" id="cd12449">
    <property type="entry name" value="RRM_CIRBP_RBM3"/>
    <property type="match status" value="1"/>
</dbReference>
<feature type="domain" description="RRM" evidence="13">
    <location>
        <begin position="293"/>
        <end position="371"/>
    </location>
</feature>
<evidence type="ECO:0000256" key="2">
    <source>
        <dbReference type="ARBA" id="ARBA00004642"/>
    </source>
</evidence>
<dbReference type="SUPFAM" id="SSF54928">
    <property type="entry name" value="RNA-binding domain, RBD"/>
    <property type="match status" value="1"/>
</dbReference>
<accession>A0A8I3WFG6</accession>
<reference evidence="14" key="2">
    <citation type="submission" date="2025-08" db="UniProtKB">
        <authorList>
            <consortium name="Ensembl"/>
        </authorList>
    </citation>
    <scope>IDENTIFICATION</scope>
</reference>
<evidence type="ECO:0000313" key="15">
    <source>
        <dbReference type="Proteomes" id="UP000008225"/>
    </source>
</evidence>
<dbReference type="Pfam" id="PF00076">
    <property type="entry name" value="RRM_1"/>
    <property type="match status" value="1"/>
</dbReference>
<evidence type="ECO:0000256" key="3">
    <source>
        <dbReference type="ARBA" id="ARBA00021414"/>
    </source>
</evidence>
<comment type="subcellular location">
    <subcellularLocation>
        <location evidence="1">Cytoplasm</location>
    </subcellularLocation>
    <subcellularLocation>
        <location evidence="2">Nucleus</location>
        <location evidence="2">Nucleoplasm</location>
    </subcellularLocation>
</comment>
<evidence type="ECO:0000256" key="8">
    <source>
        <dbReference type="ARBA" id="ARBA00025992"/>
    </source>
</evidence>
<feature type="compositionally biased region" description="Basic and acidic residues" evidence="12">
    <location>
        <begin position="449"/>
        <end position="459"/>
    </location>
</feature>